<dbReference type="Gene3D" id="3.40.50.720">
    <property type="entry name" value="NAD(P)-binding Rossmann-like Domain"/>
    <property type="match status" value="1"/>
</dbReference>
<dbReference type="FunFam" id="1.10.1040.10:FF:000002">
    <property type="entry name" value="6-phosphogluconate dehydrogenase, decarboxylating"/>
    <property type="match status" value="1"/>
</dbReference>
<protein>
    <recommendedName>
        <fullName evidence="6">6-phosphogluconate dehydrogenase, decarboxylating</fullName>
        <ecNumber evidence="6">1.1.1.44</ecNumber>
    </recommendedName>
</protein>
<keyword evidence="6" id="KW-0521">NADP</keyword>
<dbReference type="OrthoDB" id="434986at2759"/>
<dbReference type="Gene3D" id="1.10.1040.10">
    <property type="entry name" value="N-(1-d-carboxylethyl)-l-norvaline Dehydrogenase, domain 2"/>
    <property type="match status" value="1"/>
</dbReference>
<proteinExistence type="inferred from homology"/>
<dbReference type="Pfam" id="PF00393">
    <property type="entry name" value="6PGD"/>
    <property type="match status" value="1"/>
</dbReference>
<dbReference type="Proteomes" id="UP000218209">
    <property type="component" value="Unassembled WGS sequence"/>
</dbReference>
<dbReference type="EC" id="1.1.1.44" evidence="6"/>
<sequence>MFAAPRTPLCRPVASGSSARIPPPLLPPAAAPRSPDAMAPAAAFLPVAPTAATVGSRASSLVSSARPAAGGRAAVRRARAVVPPRMTMEAPIPAVTADTPTDKASVGLVGLAVMGQNLALNIADHGFPISVYNRSASKTRDTVARAEAEGLSDKLSGFEDMAEFVASLATPRRVIMLVKAGGPVDATISALRQHLEPGDMIIDGGNEFYTNTERRSKDLTDQGLLYMGMGVSGGEDGARMGPSLMPGGPRPAYEALEPMLRSIAAQVDDGPCVTYIGTGGAGNYVKMVHNGIEYGDMQLIGEAYDVLKTVGGLSAPELAAVFDEWNRSNLQSFLIEITAAILRTTDDLVGDGSALIEKVLDQTGAKGTGMWTVQEAAARLVPIPTIAAALEARYLSALKQDRAIAAKVLSGPSSAAAPSLSAEDKAALVESVRSALYASKICSYAQGMNLIRAAGTEYGWGLDLGAISRIWKGGCIIRAVFLDRIKAAYDIDAELPSLLVDPSFAAELATAQSAWRSVVTTAVNAGVSVPAMSGSLAYYDTYRRTVLPSAQMVQSQRDFFGSHTYKRLDKDGVYHTRWSSDGVTEEQ</sequence>
<feature type="compositionally biased region" description="Pro residues" evidence="7">
    <location>
        <begin position="21"/>
        <end position="30"/>
    </location>
</feature>
<evidence type="ECO:0000313" key="10">
    <source>
        <dbReference type="Proteomes" id="UP000218209"/>
    </source>
</evidence>
<dbReference type="InterPro" id="IPR036291">
    <property type="entry name" value="NAD(P)-bd_dom_sf"/>
</dbReference>
<reference evidence="9 10" key="1">
    <citation type="submission" date="2017-03" db="EMBL/GenBank/DDBJ databases">
        <title>WGS assembly of Porphyra umbilicalis.</title>
        <authorList>
            <person name="Brawley S.H."/>
            <person name="Blouin N.A."/>
            <person name="Ficko-Blean E."/>
            <person name="Wheeler G.L."/>
            <person name="Lohr M."/>
            <person name="Goodson H.V."/>
            <person name="Jenkins J.W."/>
            <person name="Blaby-Haas C.E."/>
            <person name="Helliwell K.E."/>
            <person name="Chan C."/>
            <person name="Marriage T."/>
            <person name="Bhattacharya D."/>
            <person name="Klein A.S."/>
            <person name="Badis Y."/>
            <person name="Brodie J."/>
            <person name="Cao Y."/>
            <person name="Collen J."/>
            <person name="Dittami S.M."/>
            <person name="Gachon C.M."/>
            <person name="Green B.R."/>
            <person name="Karpowicz S."/>
            <person name="Kim J.W."/>
            <person name="Kudahl U."/>
            <person name="Lin S."/>
            <person name="Michel G."/>
            <person name="Mittag M."/>
            <person name="Olson B.J."/>
            <person name="Pangilinan J."/>
            <person name="Peng Y."/>
            <person name="Qiu H."/>
            <person name="Shu S."/>
            <person name="Singer J.T."/>
            <person name="Smith A.G."/>
            <person name="Sprecher B.N."/>
            <person name="Wagner V."/>
            <person name="Wang W."/>
            <person name="Wang Z.-Y."/>
            <person name="Yan J."/>
            <person name="Yarish C."/>
            <person name="Zoeuner-Riek S."/>
            <person name="Zhuang Y."/>
            <person name="Zou Y."/>
            <person name="Lindquist E.A."/>
            <person name="Grimwood J."/>
            <person name="Barry K."/>
            <person name="Rokhsar D.S."/>
            <person name="Schmutz J."/>
            <person name="Stiller J.W."/>
            <person name="Grossman A.R."/>
            <person name="Prochnik S.E."/>
        </authorList>
    </citation>
    <scope>NUCLEOTIDE SEQUENCE [LARGE SCALE GENOMIC DNA]</scope>
    <source>
        <strain evidence="9">4086291</strain>
    </source>
</reference>
<dbReference type="GO" id="GO:0004616">
    <property type="term" value="F:phosphogluconate dehydrogenase (decarboxylating) activity"/>
    <property type="evidence" value="ECO:0007669"/>
    <property type="project" value="UniProtKB-EC"/>
</dbReference>
<evidence type="ECO:0000256" key="2">
    <source>
        <dbReference type="ARBA" id="ARBA00008419"/>
    </source>
</evidence>
<evidence type="ECO:0000256" key="3">
    <source>
        <dbReference type="ARBA" id="ARBA00023002"/>
    </source>
</evidence>
<feature type="region of interest" description="Disordered" evidence="7">
    <location>
        <begin position="1"/>
        <end position="33"/>
    </location>
</feature>
<dbReference type="GO" id="GO:0050661">
    <property type="term" value="F:NADP binding"/>
    <property type="evidence" value="ECO:0007669"/>
    <property type="project" value="InterPro"/>
</dbReference>
<keyword evidence="5 6" id="KW-0570">Pentose shunt</keyword>
<keyword evidence="3 6" id="KW-0560">Oxidoreductase</keyword>
<dbReference type="PANTHER" id="PTHR11811">
    <property type="entry name" value="6-PHOSPHOGLUCONATE DEHYDROGENASE"/>
    <property type="match status" value="1"/>
</dbReference>
<evidence type="ECO:0000256" key="6">
    <source>
        <dbReference type="RuleBase" id="RU000485"/>
    </source>
</evidence>
<dbReference type="PRINTS" id="PR00076">
    <property type="entry name" value="6PGDHDRGNASE"/>
</dbReference>
<dbReference type="Gene3D" id="1.20.5.320">
    <property type="entry name" value="6-Phosphogluconate Dehydrogenase, domain 3"/>
    <property type="match status" value="1"/>
</dbReference>
<dbReference type="EMBL" id="KV919624">
    <property type="protein sequence ID" value="OSX69309.1"/>
    <property type="molecule type" value="Genomic_DNA"/>
</dbReference>
<keyword evidence="10" id="KW-1185">Reference proteome</keyword>
<evidence type="ECO:0000256" key="5">
    <source>
        <dbReference type="ARBA" id="ARBA00023126"/>
    </source>
</evidence>
<dbReference type="FunFam" id="3.40.50.720:FF:000007">
    <property type="entry name" value="6-phosphogluconate dehydrogenase, decarboxylating"/>
    <property type="match status" value="1"/>
</dbReference>
<evidence type="ECO:0000259" key="8">
    <source>
        <dbReference type="SMART" id="SM01350"/>
    </source>
</evidence>
<dbReference type="SUPFAM" id="SSF48179">
    <property type="entry name" value="6-phosphogluconate dehydrogenase C-terminal domain-like"/>
    <property type="match status" value="1"/>
</dbReference>
<feature type="domain" description="6-phosphogluconate dehydrogenase C-terminal" evidence="8">
    <location>
        <begin position="282"/>
        <end position="579"/>
    </location>
</feature>
<dbReference type="InterPro" id="IPR006115">
    <property type="entry name" value="6PGDH_NADP-bd"/>
</dbReference>
<dbReference type="NCBIfam" id="NF006765">
    <property type="entry name" value="PRK09287.1"/>
    <property type="match status" value="1"/>
</dbReference>
<dbReference type="UniPathway" id="UPA00115">
    <property type="reaction ID" value="UER00410"/>
</dbReference>
<gene>
    <name evidence="9" type="ORF">BU14_1630s0002</name>
</gene>
<evidence type="ECO:0000256" key="4">
    <source>
        <dbReference type="ARBA" id="ARBA00023064"/>
    </source>
</evidence>
<dbReference type="InterPro" id="IPR006113">
    <property type="entry name" value="6PGDH_Gnd/GntZ"/>
</dbReference>
<comment type="pathway">
    <text evidence="1 6">Carbohydrate degradation; pentose phosphate pathway; D-ribulose 5-phosphate from D-glucose 6-phosphate (oxidative stage): step 3/3.</text>
</comment>
<evidence type="ECO:0000256" key="7">
    <source>
        <dbReference type="SAM" id="MobiDB-lite"/>
    </source>
</evidence>
<evidence type="ECO:0000256" key="1">
    <source>
        <dbReference type="ARBA" id="ARBA00004874"/>
    </source>
</evidence>
<dbReference type="InterPro" id="IPR013328">
    <property type="entry name" value="6PGD_dom2"/>
</dbReference>
<dbReference type="GO" id="GO:0019521">
    <property type="term" value="P:D-gluconate metabolic process"/>
    <property type="evidence" value="ECO:0007669"/>
    <property type="project" value="UniProtKB-KW"/>
</dbReference>
<dbReference type="SUPFAM" id="SSF51735">
    <property type="entry name" value="NAD(P)-binding Rossmann-fold domains"/>
    <property type="match status" value="1"/>
</dbReference>
<organism evidence="9 10">
    <name type="scientific">Porphyra umbilicalis</name>
    <name type="common">Purple laver</name>
    <name type="synonym">Red alga</name>
    <dbReference type="NCBI Taxonomy" id="2786"/>
    <lineage>
        <taxon>Eukaryota</taxon>
        <taxon>Rhodophyta</taxon>
        <taxon>Bangiophyceae</taxon>
        <taxon>Bangiales</taxon>
        <taxon>Bangiaceae</taxon>
        <taxon>Porphyra</taxon>
    </lineage>
</organism>
<name>A0A1X6NKZ8_PORUM</name>
<comment type="similarity">
    <text evidence="2 6">Belongs to the 6-phosphogluconate dehydrogenase family.</text>
</comment>
<comment type="catalytic activity">
    <reaction evidence="6">
        <text>6-phospho-D-gluconate + NADP(+) = D-ribulose 5-phosphate + CO2 + NADPH</text>
        <dbReference type="Rhea" id="RHEA:10116"/>
        <dbReference type="ChEBI" id="CHEBI:16526"/>
        <dbReference type="ChEBI" id="CHEBI:57783"/>
        <dbReference type="ChEBI" id="CHEBI:58121"/>
        <dbReference type="ChEBI" id="CHEBI:58349"/>
        <dbReference type="ChEBI" id="CHEBI:58759"/>
        <dbReference type="EC" id="1.1.1.44"/>
    </reaction>
</comment>
<dbReference type="AlphaFoldDB" id="A0A1X6NKZ8"/>
<dbReference type="InterPro" id="IPR006183">
    <property type="entry name" value="Pgluconate_DH"/>
</dbReference>
<dbReference type="InterPro" id="IPR006114">
    <property type="entry name" value="6PGDH_C"/>
</dbReference>
<keyword evidence="4 6" id="KW-0311">Gluconate utilization</keyword>
<dbReference type="NCBIfam" id="TIGR00873">
    <property type="entry name" value="gnd"/>
    <property type="match status" value="1"/>
</dbReference>
<dbReference type="Pfam" id="PF03446">
    <property type="entry name" value="NAD_binding_2"/>
    <property type="match status" value="1"/>
</dbReference>
<evidence type="ECO:0000313" key="9">
    <source>
        <dbReference type="EMBL" id="OSX69309.1"/>
    </source>
</evidence>
<dbReference type="SMART" id="SM01350">
    <property type="entry name" value="6PGD"/>
    <property type="match status" value="1"/>
</dbReference>
<dbReference type="InterPro" id="IPR008927">
    <property type="entry name" value="6-PGluconate_DH-like_C_sf"/>
</dbReference>
<dbReference type="GO" id="GO:0006098">
    <property type="term" value="P:pentose-phosphate shunt"/>
    <property type="evidence" value="ECO:0007669"/>
    <property type="project" value="UniProtKB-UniPathway"/>
</dbReference>
<accession>A0A1X6NKZ8</accession>